<organism evidence="2 3">
    <name type="scientific">Dysgonomonas mossii DSM 22836</name>
    <dbReference type="NCBI Taxonomy" id="742767"/>
    <lineage>
        <taxon>Bacteria</taxon>
        <taxon>Pseudomonadati</taxon>
        <taxon>Bacteroidota</taxon>
        <taxon>Bacteroidia</taxon>
        <taxon>Bacteroidales</taxon>
        <taxon>Dysgonomonadaceae</taxon>
        <taxon>Dysgonomonas</taxon>
    </lineage>
</organism>
<dbReference type="GeneID" id="78083948"/>
<dbReference type="AlphaFoldDB" id="F8X547"/>
<dbReference type="Pfam" id="PF01507">
    <property type="entry name" value="PAPS_reduct"/>
    <property type="match status" value="1"/>
</dbReference>
<feature type="domain" description="Phosphoadenosine phosphosulphate reductase" evidence="1">
    <location>
        <begin position="8"/>
        <end position="69"/>
    </location>
</feature>
<dbReference type="InterPro" id="IPR014729">
    <property type="entry name" value="Rossmann-like_a/b/a_fold"/>
</dbReference>
<dbReference type="OrthoDB" id="1032766at2"/>
<reference evidence="2 3" key="1">
    <citation type="submission" date="2011-04" db="EMBL/GenBank/DDBJ databases">
        <title>The Genome Sequence of Dysgonomonas mossii DSM 22836.</title>
        <authorList>
            <consortium name="The Broad Institute Genome Sequencing Platform"/>
            <person name="Earl A."/>
            <person name="Ward D."/>
            <person name="Feldgarden M."/>
            <person name="Gevers D."/>
            <person name="Pudlo N."/>
            <person name="Martens E."/>
            <person name="Allen-Vercoe E."/>
            <person name="Young S.K."/>
            <person name="Zeng Q."/>
            <person name="Gargeya S."/>
            <person name="Fitzgerald M."/>
            <person name="Haas B."/>
            <person name="Abouelleil A."/>
            <person name="Alvarado L."/>
            <person name="Arachchi H.M."/>
            <person name="Berlin A."/>
            <person name="Brown A."/>
            <person name="Chapman S.B."/>
            <person name="Chen Z."/>
            <person name="Dunbar C."/>
            <person name="Freedman E."/>
            <person name="Gearin G."/>
            <person name="Gellesch M."/>
            <person name="Goldberg J."/>
            <person name="Griggs A."/>
            <person name="Gujja S."/>
            <person name="Heiman D."/>
            <person name="Howarth C."/>
            <person name="Larson L."/>
            <person name="Lui A."/>
            <person name="MacDonald P.J.P."/>
            <person name="Mehta T."/>
            <person name="Montmayeur A."/>
            <person name="Murphy C."/>
            <person name="Neiman D."/>
            <person name="Pearson M."/>
            <person name="Priest M."/>
            <person name="Roberts A."/>
            <person name="Saif S."/>
            <person name="Shea T."/>
            <person name="Shenoy N."/>
            <person name="Sisk P."/>
            <person name="Stolte C."/>
            <person name="Sykes S."/>
            <person name="Yandava C."/>
            <person name="Wortman J."/>
            <person name="Nusbaum C."/>
            <person name="Birren B."/>
        </authorList>
    </citation>
    <scope>NUCLEOTIDE SEQUENCE [LARGE SCALE GENOMIC DNA]</scope>
    <source>
        <strain evidence="2 3">DSM 22836</strain>
    </source>
</reference>
<protein>
    <recommendedName>
        <fullName evidence="1">Phosphoadenosine phosphosulphate reductase domain-containing protein</fullName>
    </recommendedName>
</protein>
<gene>
    <name evidence="2" type="ORF">HMPREF9456_03356</name>
</gene>
<dbReference type="GO" id="GO:0003824">
    <property type="term" value="F:catalytic activity"/>
    <property type="evidence" value="ECO:0007669"/>
    <property type="project" value="InterPro"/>
</dbReference>
<dbReference type="RefSeq" id="WP_006844723.1">
    <property type="nucleotide sequence ID" value="NZ_AQWJ01000016.1"/>
</dbReference>
<dbReference type="eggNOG" id="COG0175">
    <property type="taxonomic scope" value="Bacteria"/>
</dbReference>
<comment type="caution">
    <text evidence="2">The sequence shown here is derived from an EMBL/GenBank/DDBJ whole genome shotgun (WGS) entry which is preliminary data.</text>
</comment>
<evidence type="ECO:0000259" key="1">
    <source>
        <dbReference type="Pfam" id="PF01507"/>
    </source>
</evidence>
<dbReference type="InterPro" id="IPR002500">
    <property type="entry name" value="PAPS_reduct_dom"/>
</dbReference>
<proteinExistence type="predicted"/>
<keyword evidence="3" id="KW-1185">Reference proteome</keyword>
<name>F8X547_9BACT</name>
<sequence length="287" mass="33067">MKRKDVIAWWSGGVTSAVTCKLCIDLYGKDRVRIIFIDTKNEHDDTYRFLRDCEKWYGLPIETISSQFESIEGVWRTYLSLNTAHGAICSTVLKRRVREDWQTNNTWMHQAFGFDLKEAHRAVSMTINNPKVKAIYPLLLYGLLKKDCVKILEDAGIVLPAPYLNGYENNNCDKTGCVQGGIGYWQKRQREEYDKFYRMAMREHELTNLKGEPATICKDQSKEAKAKGGYVPVFLLPHPDYPDVKDISMFKGREPEPLTECNGFCGLDDLKVYFEKASKSKQTSLQF</sequence>
<dbReference type="EMBL" id="ADLW01000021">
    <property type="protein sequence ID" value="EGK04745.1"/>
    <property type="molecule type" value="Genomic_DNA"/>
</dbReference>
<evidence type="ECO:0000313" key="2">
    <source>
        <dbReference type="EMBL" id="EGK04745.1"/>
    </source>
</evidence>
<accession>F8X547</accession>
<dbReference type="Proteomes" id="UP000006420">
    <property type="component" value="Unassembled WGS sequence"/>
</dbReference>
<evidence type="ECO:0000313" key="3">
    <source>
        <dbReference type="Proteomes" id="UP000006420"/>
    </source>
</evidence>
<dbReference type="Gene3D" id="3.40.50.620">
    <property type="entry name" value="HUPs"/>
    <property type="match status" value="1"/>
</dbReference>
<dbReference type="STRING" id="742767.HMPREF9456_03356"/>
<dbReference type="HOGENOM" id="CLU_092414_0_0_10"/>
<dbReference type="SUPFAM" id="SSF52402">
    <property type="entry name" value="Adenine nucleotide alpha hydrolases-like"/>
    <property type="match status" value="1"/>
</dbReference>